<dbReference type="Proteomes" id="UP000317990">
    <property type="component" value="Unassembled WGS sequence"/>
</dbReference>
<proteinExistence type="predicted"/>
<feature type="domain" description="Transposase IS116/IS110/IS902 C-terminal" evidence="2">
    <location>
        <begin position="191"/>
        <end position="274"/>
    </location>
</feature>
<dbReference type="InterPro" id="IPR047650">
    <property type="entry name" value="Transpos_IS110"/>
</dbReference>
<dbReference type="GO" id="GO:0003677">
    <property type="term" value="F:DNA binding"/>
    <property type="evidence" value="ECO:0007669"/>
    <property type="project" value="InterPro"/>
</dbReference>
<accession>A0A524RR19</accession>
<feature type="non-terminal residue" evidence="3">
    <location>
        <position position="303"/>
    </location>
</feature>
<dbReference type="Pfam" id="PF02371">
    <property type="entry name" value="Transposase_20"/>
    <property type="match status" value="1"/>
</dbReference>
<evidence type="ECO:0000259" key="2">
    <source>
        <dbReference type="Pfam" id="PF02371"/>
    </source>
</evidence>
<reference evidence="3 4" key="1">
    <citation type="journal article" date="2019" name="mSystems">
        <title>Life at home and on the roam: Genomic adaptions reflect the dual lifestyle of an intracellular, facultative symbiont.</title>
        <authorList>
            <person name="Burgsdorf I."/>
        </authorList>
    </citation>
    <scope>NUCLEOTIDE SEQUENCE [LARGE SCALE GENOMIC DNA]</scope>
    <source>
        <strain evidence="3">277cV</strain>
    </source>
</reference>
<comment type="caution">
    <text evidence="3">The sequence shown here is derived from an EMBL/GenBank/DDBJ whole genome shotgun (WGS) entry which is preliminary data.</text>
</comment>
<evidence type="ECO:0000313" key="3">
    <source>
        <dbReference type="EMBL" id="TGG96462.1"/>
    </source>
</evidence>
<dbReference type="EMBL" id="SRMO01000015">
    <property type="protein sequence ID" value="TGG96462.1"/>
    <property type="molecule type" value="Genomic_DNA"/>
</dbReference>
<dbReference type="Pfam" id="PF01548">
    <property type="entry name" value="DEDD_Tnp_IS110"/>
    <property type="match status" value="1"/>
</dbReference>
<evidence type="ECO:0000313" key="4">
    <source>
        <dbReference type="Proteomes" id="UP000317990"/>
    </source>
</evidence>
<dbReference type="PANTHER" id="PTHR33055">
    <property type="entry name" value="TRANSPOSASE FOR INSERTION SEQUENCE ELEMENT IS1111A"/>
    <property type="match status" value="1"/>
</dbReference>
<dbReference type="GO" id="GO:0006313">
    <property type="term" value="P:DNA transposition"/>
    <property type="evidence" value="ECO:0007669"/>
    <property type="project" value="InterPro"/>
</dbReference>
<dbReference type="InterPro" id="IPR003346">
    <property type="entry name" value="Transposase_20"/>
</dbReference>
<name>A0A524RR19_9CHRO</name>
<organism evidence="3 4">
    <name type="scientific">Aphanocapsa feldmannii 277cV</name>
    <dbReference type="NCBI Taxonomy" id="2507553"/>
    <lineage>
        <taxon>Bacteria</taxon>
        <taxon>Bacillati</taxon>
        <taxon>Cyanobacteriota</taxon>
        <taxon>Cyanophyceae</taxon>
        <taxon>Oscillatoriophycideae</taxon>
        <taxon>Chroococcales</taxon>
        <taxon>Microcystaceae</taxon>
        <taxon>Aphanocapsa</taxon>
    </lineage>
</organism>
<evidence type="ECO:0000259" key="1">
    <source>
        <dbReference type="Pfam" id="PF01548"/>
    </source>
</evidence>
<dbReference type="PANTHER" id="PTHR33055:SF13">
    <property type="entry name" value="TRANSPOSASE"/>
    <property type="match status" value="1"/>
</dbReference>
<feature type="domain" description="Transposase IS110-like N-terminal" evidence="1">
    <location>
        <begin position="8"/>
        <end position="152"/>
    </location>
</feature>
<dbReference type="InterPro" id="IPR002525">
    <property type="entry name" value="Transp_IS110-like_N"/>
</dbReference>
<dbReference type="NCBIfam" id="NF033542">
    <property type="entry name" value="transpos_IS110"/>
    <property type="match status" value="1"/>
</dbReference>
<dbReference type="AlphaFoldDB" id="A0A524RR19"/>
<protein>
    <submittedName>
        <fullName evidence="3">IS110 family transposase</fullName>
    </submittedName>
</protein>
<sequence length="303" mass="32934">MEHQAVYVGIDVAKAQVDVAVRPTGQRWTISNDEPGIGELVSRLKALGPTMVVLEASGGLELPSVAALTAASLPVVIVNPRQIRDFARATGTLAKTDALDAAILAHFADAVRPPVRPLRDAETQVLNSLVARRHQVIAILVAEKNRLGTAISAVRPRIEAHIAWLEQELNDIDEGLRQTLRSSPVWREKDDILRTVPGVGAQLSLALLAHLPELGTLNRRQIAALVGVAPFNRDSGAMRGKRRVWGGRSRVRAVLYMGALAASRFNPVIHDYYQRLLAAGKPKKVALVACMRKLLVILNSMLK</sequence>
<gene>
    <name evidence="3" type="ORF">ERJ67_00805</name>
</gene>
<dbReference type="GO" id="GO:0004803">
    <property type="term" value="F:transposase activity"/>
    <property type="evidence" value="ECO:0007669"/>
    <property type="project" value="InterPro"/>
</dbReference>